<evidence type="ECO:0000259" key="3">
    <source>
        <dbReference type="Pfam" id="PF05036"/>
    </source>
</evidence>
<dbReference type="RefSeq" id="WP_138184656.1">
    <property type="nucleotide sequence ID" value="NZ_LS992241.1"/>
</dbReference>
<evidence type="ECO:0000313" key="5">
    <source>
        <dbReference type="Proteomes" id="UP000304148"/>
    </source>
</evidence>
<feature type="region of interest" description="Disordered" evidence="1">
    <location>
        <begin position="29"/>
        <end position="71"/>
    </location>
</feature>
<protein>
    <submittedName>
        <fullName evidence="4">Sporulation domain protein</fullName>
    </submittedName>
</protein>
<reference evidence="5" key="1">
    <citation type="submission" date="2018-08" db="EMBL/GenBank/DDBJ databases">
        <authorList>
            <person name="Chevrot R."/>
        </authorList>
    </citation>
    <scope>NUCLEOTIDE SEQUENCE [LARGE SCALE GENOMIC DNA]</scope>
</reference>
<keyword evidence="2" id="KW-1133">Transmembrane helix</keyword>
<feature type="domain" description="SPOR" evidence="3">
    <location>
        <begin position="256"/>
        <end position="321"/>
    </location>
</feature>
<sequence length="454" mass="50410">MTNMRTKMTFRFDDSHPVKDNHEIQGVEASKKKERLTDWEEMSDGTIVNGSPVERASVSEREENSESTPIENRHHIEKVEMDAPNIDRVQEKVESEDERVERWIRESDRQPEYDIPKNGYAVPSSIEDPASSSLSDQGELLWHGIQSRSRKPPVWRVVASVAGALATGALFGFLALSLFKGEVSMPNPSDAIPVFANDKQGKGGEPVTQDTALNEKGAVKAGDLGSKSSSTSNGGNSAAIAAGLYVTDVNIPEKVFYMLQYGVFAQEEGAQKAATELRELGLAAMEEKSEQHRVYAAIAPSKEDAMGLSALLKNKQVDLYVRTLNRPAITKLAFQGDSASVEQFLGQSDVVNEWLMSQSIAYLEKTNTEKFTQEITEQLRKEHQKWTQQMSAVQKGIPDQSKKAWTELVQSMNTAISAVNEYNKQPSSSHLWSIQQAVMHYRNAEAVWLGTMKV</sequence>
<evidence type="ECO:0000256" key="1">
    <source>
        <dbReference type="SAM" id="MobiDB-lite"/>
    </source>
</evidence>
<feature type="transmembrane region" description="Helical" evidence="2">
    <location>
        <begin position="157"/>
        <end position="179"/>
    </location>
</feature>
<evidence type="ECO:0000313" key="4">
    <source>
        <dbReference type="EMBL" id="SYX82226.1"/>
    </source>
</evidence>
<dbReference type="AlphaFoldDB" id="A0A383R7B3"/>
<dbReference type="EMBL" id="LS992241">
    <property type="protein sequence ID" value="SYX82226.1"/>
    <property type="molecule type" value="Genomic_DNA"/>
</dbReference>
<dbReference type="InterPro" id="IPR007730">
    <property type="entry name" value="SPOR-like_dom"/>
</dbReference>
<dbReference type="SUPFAM" id="SSF110997">
    <property type="entry name" value="Sporulation related repeat"/>
    <property type="match status" value="1"/>
</dbReference>
<dbReference type="GO" id="GO:0042834">
    <property type="term" value="F:peptidoglycan binding"/>
    <property type="evidence" value="ECO:0007669"/>
    <property type="project" value="InterPro"/>
</dbReference>
<organism evidence="4 5">
    <name type="scientific">Paenibacillus alvei</name>
    <name type="common">Bacillus alvei</name>
    <dbReference type="NCBI Taxonomy" id="44250"/>
    <lineage>
        <taxon>Bacteria</taxon>
        <taxon>Bacillati</taxon>
        <taxon>Bacillota</taxon>
        <taxon>Bacilli</taxon>
        <taxon>Bacillales</taxon>
        <taxon>Paenibacillaceae</taxon>
        <taxon>Paenibacillus</taxon>
    </lineage>
</organism>
<dbReference type="Pfam" id="PF05036">
    <property type="entry name" value="SPOR"/>
    <property type="match status" value="1"/>
</dbReference>
<proteinExistence type="predicted"/>
<dbReference type="Gene3D" id="3.30.70.1070">
    <property type="entry name" value="Sporulation related repeat"/>
    <property type="match status" value="1"/>
</dbReference>
<keyword evidence="2" id="KW-0812">Transmembrane</keyword>
<keyword evidence="2" id="KW-0472">Membrane</keyword>
<feature type="region of interest" description="Disordered" evidence="1">
    <location>
        <begin position="114"/>
        <end position="134"/>
    </location>
</feature>
<accession>A0A383R7B3</accession>
<gene>
    <name evidence="4" type="ORF">PBLR_10646</name>
</gene>
<feature type="compositionally biased region" description="Basic and acidic residues" evidence="1">
    <location>
        <begin position="29"/>
        <end position="38"/>
    </location>
</feature>
<evidence type="ECO:0000256" key="2">
    <source>
        <dbReference type="SAM" id="Phobius"/>
    </source>
</evidence>
<dbReference type="Proteomes" id="UP000304148">
    <property type="component" value="Chromosome"/>
</dbReference>
<name>A0A383R7B3_PAEAL</name>
<dbReference type="InterPro" id="IPR036680">
    <property type="entry name" value="SPOR-like_sf"/>
</dbReference>